<dbReference type="InterPro" id="IPR001360">
    <property type="entry name" value="Glyco_hydro_1"/>
</dbReference>
<evidence type="ECO:0000313" key="6">
    <source>
        <dbReference type="Proteomes" id="UP000067476"/>
    </source>
</evidence>
<accession>A0A0K1W1T0</accession>
<dbReference type="Gene3D" id="3.20.20.80">
    <property type="entry name" value="Glycosidases"/>
    <property type="match status" value="1"/>
</dbReference>
<keyword evidence="3" id="KW-0326">Glycosidase</keyword>
<evidence type="ECO:0000313" key="5">
    <source>
        <dbReference type="EMBL" id="AKX34265.1"/>
    </source>
</evidence>
<dbReference type="GO" id="GO:0008422">
    <property type="term" value="F:beta-glucosidase activity"/>
    <property type="evidence" value="ECO:0007669"/>
    <property type="project" value="TreeGrafter"/>
</dbReference>
<dbReference type="Pfam" id="PF00232">
    <property type="entry name" value="Glyco_hydro_1"/>
    <property type="match status" value="1"/>
</dbReference>
<proteinExistence type="inferred from homology"/>
<dbReference type="EMBL" id="CP012357">
    <property type="protein sequence ID" value="AKX34265.1"/>
    <property type="molecule type" value="Genomic_DNA"/>
</dbReference>
<organism evidence="5 6">
    <name type="scientific">Spiroplasma litorale</name>
    <dbReference type="NCBI Taxonomy" id="216942"/>
    <lineage>
        <taxon>Bacteria</taxon>
        <taxon>Bacillati</taxon>
        <taxon>Mycoplasmatota</taxon>
        <taxon>Mollicutes</taxon>
        <taxon>Entomoplasmatales</taxon>
        <taxon>Spiroplasmataceae</taxon>
        <taxon>Spiroplasma</taxon>
    </lineage>
</organism>
<evidence type="ECO:0000256" key="3">
    <source>
        <dbReference type="ARBA" id="ARBA00023295"/>
    </source>
</evidence>
<dbReference type="KEGG" id="sll:SLITO_v1c06360"/>
<keyword evidence="2" id="KW-0378">Hydrolase</keyword>
<evidence type="ECO:0000256" key="2">
    <source>
        <dbReference type="ARBA" id="ARBA00022801"/>
    </source>
</evidence>
<sequence length="487" mass="57074">MKNYKFPKDFMFGGAAASTQYEGAYDQDGKGLCVADFKTYNPNLDRKDTKLNWLEMSTEEYLKNKNNNDGIFPFRWGIDFYNNYEEDFKLFKKVGLNTFRTSISWSRIIPKSDGVVNDLAIQHYKRIFECAKKHNIKLVLTLSHYDYPIWLLEEYNGFLNKQSINKFLEYCKVVFNEFKEYTTYWIGFNEINLTLHSSYTGAGFTIDENDPNRLEKLYNAVHNQFVAQALCVKLAKEINPENKVGSMNAASHSYAASPDPKDALANLKYSQINKWFFYDVIADGKYPKYMWKYFAFNNIKLDYNEEELKILSNNTVDYISFSYYSSCLNKFIDNSTNLVKYETGIKNKFLESTEWGWDIDPIGIRIFMNELYYKYKKPLMIVENGIGVDEKWDVNNDTLNDTYRIEYLKNHLKNILLAIYEDGVECIGYTMWTAIDLVSMSSKEMSKRYGLIFVNIDDFGKGDKSRKIKESGKWFKLMSDSNGSKLW</sequence>
<dbReference type="RefSeq" id="WP_075058365.1">
    <property type="nucleotide sequence ID" value="NZ_CP012357.1"/>
</dbReference>
<dbReference type="PATRIC" id="fig|216942.3.peg.645"/>
<reference evidence="5 6" key="1">
    <citation type="journal article" date="2015" name="Genome Announc.">
        <title>Complete Genome Sequence of Spiroplasma litorale TN-1T (DSM 21781), a Bacterium Isolated from a Green-Eyed Horsefly (Tabanus nigrovittatus).</title>
        <authorList>
            <person name="Lo W.S."/>
            <person name="Lai Y.C."/>
            <person name="Lien Y.W."/>
            <person name="Wang T.H."/>
            <person name="Kuo C.H."/>
        </authorList>
    </citation>
    <scope>NUCLEOTIDE SEQUENCE [LARGE SCALE GENOMIC DNA]</scope>
    <source>
        <strain evidence="5 6">TN-1</strain>
    </source>
</reference>
<dbReference type="Proteomes" id="UP000067476">
    <property type="component" value="Chromosome"/>
</dbReference>
<dbReference type="AlphaFoldDB" id="A0A0K1W1T0"/>
<dbReference type="GO" id="GO:0016052">
    <property type="term" value="P:carbohydrate catabolic process"/>
    <property type="evidence" value="ECO:0007669"/>
    <property type="project" value="TreeGrafter"/>
</dbReference>
<evidence type="ECO:0000256" key="1">
    <source>
        <dbReference type="ARBA" id="ARBA00010838"/>
    </source>
</evidence>
<comment type="similarity">
    <text evidence="1 4">Belongs to the glycosyl hydrolase 1 family.</text>
</comment>
<dbReference type="PRINTS" id="PR00131">
    <property type="entry name" value="GLHYDRLASE1"/>
</dbReference>
<dbReference type="GO" id="GO:0005829">
    <property type="term" value="C:cytosol"/>
    <property type="evidence" value="ECO:0007669"/>
    <property type="project" value="TreeGrafter"/>
</dbReference>
<dbReference type="PANTHER" id="PTHR10353:SF122">
    <property type="entry name" value="6-PHOSPHO-BETA-GLUCOSIDASE ASCB-RELATED"/>
    <property type="match status" value="1"/>
</dbReference>
<protein>
    <submittedName>
        <fullName evidence="5">6-phospho-beta-glucosidase</fullName>
    </submittedName>
</protein>
<name>A0A0K1W1T0_9MOLU</name>
<keyword evidence="6" id="KW-1185">Reference proteome</keyword>
<dbReference type="PANTHER" id="PTHR10353">
    <property type="entry name" value="GLYCOSYL HYDROLASE"/>
    <property type="match status" value="1"/>
</dbReference>
<dbReference type="OrthoDB" id="391810at2"/>
<dbReference type="SUPFAM" id="SSF51445">
    <property type="entry name" value="(Trans)glycosidases"/>
    <property type="match status" value="1"/>
</dbReference>
<gene>
    <name evidence="5" type="primary">bglA</name>
    <name evidence="5" type="ORF">SLITO_v1c06360</name>
</gene>
<dbReference type="FunFam" id="3.20.20.80:FF:000004">
    <property type="entry name" value="Beta-glucosidase 6-phospho-beta-glucosidase"/>
    <property type="match status" value="1"/>
</dbReference>
<dbReference type="InterPro" id="IPR017853">
    <property type="entry name" value="GH"/>
</dbReference>
<dbReference type="STRING" id="216942.SLITO_v1c06360"/>
<evidence type="ECO:0000256" key="4">
    <source>
        <dbReference type="RuleBase" id="RU003690"/>
    </source>
</evidence>